<evidence type="ECO:0000259" key="2">
    <source>
        <dbReference type="SMART" id="SM00899"/>
    </source>
</evidence>
<dbReference type="OrthoDB" id="7173531at2"/>
<organism evidence="3 4">
    <name type="scientific">Aurantiacibacter zhengii</name>
    <dbReference type="NCBI Taxonomy" id="2307003"/>
    <lineage>
        <taxon>Bacteria</taxon>
        <taxon>Pseudomonadati</taxon>
        <taxon>Pseudomonadota</taxon>
        <taxon>Alphaproteobacteria</taxon>
        <taxon>Sphingomonadales</taxon>
        <taxon>Erythrobacteraceae</taxon>
        <taxon>Aurantiacibacter</taxon>
    </lineage>
</organism>
<comment type="caution">
    <text evidence="3">The sequence shown here is derived from an EMBL/GenBank/DDBJ whole genome shotgun (WGS) entry which is preliminary data.</text>
</comment>
<dbReference type="InterPro" id="IPR007167">
    <property type="entry name" value="Fe-transptr_FeoA-like"/>
</dbReference>
<sequence length="74" mass="8082">MAPLERAEIVHVDWSALAPDEGKRLRAMGIDAGARVAIAHRGIFVGKDPIALMVGRMNVAIRRVHARAMTVRLV</sequence>
<keyword evidence="4" id="KW-1185">Reference proteome</keyword>
<evidence type="ECO:0000313" key="4">
    <source>
        <dbReference type="Proteomes" id="UP000286576"/>
    </source>
</evidence>
<accession>A0A418NSH8</accession>
<name>A0A418NSH8_9SPHN</name>
<gene>
    <name evidence="3" type="ORF">D2V07_11130</name>
</gene>
<dbReference type="EMBL" id="QXFL01000004">
    <property type="protein sequence ID" value="RIV86008.1"/>
    <property type="molecule type" value="Genomic_DNA"/>
</dbReference>
<dbReference type="Pfam" id="PF04023">
    <property type="entry name" value="FeoA"/>
    <property type="match status" value="1"/>
</dbReference>
<evidence type="ECO:0000256" key="1">
    <source>
        <dbReference type="ARBA" id="ARBA00023004"/>
    </source>
</evidence>
<dbReference type="Gene3D" id="2.30.30.90">
    <property type="match status" value="1"/>
</dbReference>
<dbReference type="SUPFAM" id="SSF50037">
    <property type="entry name" value="C-terminal domain of transcriptional repressors"/>
    <property type="match status" value="1"/>
</dbReference>
<proteinExistence type="predicted"/>
<evidence type="ECO:0000313" key="3">
    <source>
        <dbReference type="EMBL" id="RIV86008.1"/>
    </source>
</evidence>
<dbReference type="Proteomes" id="UP000286576">
    <property type="component" value="Unassembled WGS sequence"/>
</dbReference>
<dbReference type="SMART" id="SM00899">
    <property type="entry name" value="FeoA"/>
    <property type="match status" value="1"/>
</dbReference>
<feature type="domain" description="Ferrous iron transporter FeoA-like" evidence="2">
    <location>
        <begin position="2"/>
        <end position="73"/>
    </location>
</feature>
<dbReference type="InterPro" id="IPR008988">
    <property type="entry name" value="Transcriptional_repressor_C"/>
</dbReference>
<dbReference type="InterPro" id="IPR038157">
    <property type="entry name" value="FeoA_core_dom"/>
</dbReference>
<reference evidence="3 4" key="1">
    <citation type="submission" date="2018-08" db="EMBL/GenBank/DDBJ databases">
        <title>Erythrobacter zhengii sp.nov., a bacterium isolated from deep-sea sediment.</title>
        <authorList>
            <person name="Fang C."/>
            <person name="Wu Y.-H."/>
            <person name="Sun C."/>
            <person name="Wang H."/>
            <person name="Cheng H."/>
            <person name="Meng F.-X."/>
            <person name="Wang C.-S."/>
            <person name="Xu X.-W."/>
        </authorList>
    </citation>
    <scope>NUCLEOTIDE SEQUENCE [LARGE SCALE GENOMIC DNA]</scope>
    <source>
        <strain evidence="3 4">V18</strain>
    </source>
</reference>
<dbReference type="AlphaFoldDB" id="A0A418NSH8"/>
<keyword evidence="1" id="KW-0408">Iron</keyword>
<protein>
    <submittedName>
        <fullName evidence="3">Ferrous iron transport protein A</fullName>
    </submittedName>
</protein>
<dbReference type="GO" id="GO:0046914">
    <property type="term" value="F:transition metal ion binding"/>
    <property type="evidence" value="ECO:0007669"/>
    <property type="project" value="InterPro"/>
</dbReference>